<dbReference type="PROSITE" id="PS00058">
    <property type="entry name" value="DNA_MISMATCH_REPAIR_1"/>
    <property type="match status" value="1"/>
</dbReference>
<dbReference type="PANTHER" id="PTHR10073:SF12">
    <property type="entry name" value="DNA MISMATCH REPAIR PROTEIN MLH1"/>
    <property type="match status" value="1"/>
</dbReference>
<comment type="similarity">
    <text evidence="1 4">Belongs to the DNA mismatch repair MutL/HexB family.</text>
</comment>
<dbReference type="SMART" id="SM01340">
    <property type="entry name" value="DNA_mis_repair"/>
    <property type="match status" value="1"/>
</dbReference>
<dbReference type="InterPro" id="IPR037198">
    <property type="entry name" value="MutL_C_sf"/>
</dbReference>
<dbReference type="GO" id="GO:0005524">
    <property type="term" value="F:ATP binding"/>
    <property type="evidence" value="ECO:0007669"/>
    <property type="project" value="InterPro"/>
</dbReference>
<dbReference type="InterPro" id="IPR014721">
    <property type="entry name" value="Ribsml_uS5_D2-typ_fold_subgr"/>
</dbReference>
<dbReference type="GO" id="GO:0140664">
    <property type="term" value="F:ATP-dependent DNA damage sensor activity"/>
    <property type="evidence" value="ECO:0007669"/>
    <property type="project" value="InterPro"/>
</dbReference>
<dbReference type="FunFam" id="3.30.565.10:FF:000003">
    <property type="entry name" value="DNA mismatch repair endonuclease MutL"/>
    <property type="match status" value="1"/>
</dbReference>
<evidence type="ECO:0000259" key="6">
    <source>
        <dbReference type="SMART" id="SM01340"/>
    </source>
</evidence>
<accession>A0A1F4RKP2</accession>
<dbReference type="InterPro" id="IPR014790">
    <property type="entry name" value="MutL_C"/>
</dbReference>
<dbReference type="SMART" id="SM00853">
    <property type="entry name" value="MutL_C"/>
    <property type="match status" value="1"/>
</dbReference>
<dbReference type="InterPro" id="IPR002099">
    <property type="entry name" value="MutL/Mlh/PMS"/>
</dbReference>
<sequence length="562" mass="62582">MGSQIHILPEDLINKIAAGEVIERPASVVKELVENSIDAQATKITVEIQSAGSKLIRVSDNGHGMTKEDVELSIQRHSTSKINKLDDLFNIKTLGFRGEALPSIASVAKLDIISRRENAEVGTELKIIGGKEESSQDAGCPAGTTITAKDLFFNTPARKKFLKSPSTEMGHIGEIVSKYAIANPQISFELVSDGKPIVHSAGSGNLKDAIMAIYGADLVKGLVEIKADHVSGLISRPTLSRIDNTYEVFYVNKRYVRNFLLNRALQEAYRTLIPNNRFPVAFLFIEIDPQKIDVNVHPAKREVKFVRTQEVMDTVREAVARTLSGFTKNQSFSPPEYQPDEQRWVQETTDVLFPSTGRESPVADQKIEFEVSAIQPLFPIYQLKNTYLVCTDGEDLVLIDQHAAHERILYDQLTRESRAASSQTLLIPENIEFSPKEKALLDDNLDYLRSLGFDLEEFGGKTYILRGVPAITDKTAAKQLLADIISELQELGKAIQLEIKQENIKKLLACHSAIKAGDKLSAQEMTQLIKNLYVTENPLTCPHGRPTMIKLSEEELIKRFGR</sequence>
<feature type="domain" description="DNA mismatch repair protein S5" evidence="6">
    <location>
        <begin position="210"/>
        <end position="324"/>
    </location>
</feature>
<dbReference type="SUPFAM" id="SSF118116">
    <property type="entry name" value="DNA mismatch repair protein MutL"/>
    <property type="match status" value="1"/>
</dbReference>
<dbReference type="NCBIfam" id="TIGR00585">
    <property type="entry name" value="mutl"/>
    <property type="match status" value="1"/>
</dbReference>
<dbReference type="STRING" id="1802568.A3F86_01635"/>
<dbReference type="SUPFAM" id="SSF54211">
    <property type="entry name" value="Ribosomal protein S5 domain 2-like"/>
    <property type="match status" value="1"/>
</dbReference>
<protein>
    <recommendedName>
        <fullName evidence="4">DNA mismatch repair protein MutL</fullName>
    </recommendedName>
</protein>
<dbReference type="Gene3D" id="3.30.1370.100">
    <property type="entry name" value="MutL, C-terminal domain, regulatory subdomain"/>
    <property type="match status" value="1"/>
</dbReference>
<dbReference type="Gene3D" id="3.30.230.10">
    <property type="match status" value="1"/>
</dbReference>
<dbReference type="InterPro" id="IPR014762">
    <property type="entry name" value="DNA_mismatch_repair_CS"/>
</dbReference>
<dbReference type="CDD" id="cd00782">
    <property type="entry name" value="MutL_Trans"/>
    <property type="match status" value="1"/>
</dbReference>
<dbReference type="CDD" id="cd16926">
    <property type="entry name" value="HATPase_MutL-MLH-PMS-like"/>
    <property type="match status" value="1"/>
</dbReference>
<dbReference type="InterPro" id="IPR020667">
    <property type="entry name" value="DNA_mismatch_repair_MutL"/>
</dbReference>
<dbReference type="Pfam" id="PF01119">
    <property type="entry name" value="DNA_mis_repair"/>
    <property type="match status" value="1"/>
</dbReference>
<reference evidence="7 8" key="1">
    <citation type="journal article" date="2016" name="Nat. Commun.">
        <title>Thousands of microbial genomes shed light on interconnected biogeochemical processes in an aquifer system.</title>
        <authorList>
            <person name="Anantharaman K."/>
            <person name="Brown C.T."/>
            <person name="Hug L.A."/>
            <person name="Sharon I."/>
            <person name="Castelle C.J."/>
            <person name="Probst A.J."/>
            <person name="Thomas B.C."/>
            <person name="Singh A."/>
            <person name="Wilkins M.J."/>
            <person name="Karaoz U."/>
            <person name="Brodie E.L."/>
            <person name="Williams K.H."/>
            <person name="Hubbard S.S."/>
            <person name="Banfield J.F."/>
        </authorList>
    </citation>
    <scope>NUCLEOTIDE SEQUENCE [LARGE SCALE GENOMIC DNA]</scope>
</reference>
<name>A0A1F4RKP2_UNCSA</name>
<evidence type="ECO:0000313" key="7">
    <source>
        <dbReference type="EMBL" id="OGC08063.1"/>
    </source>
</evidence>
<dbReference type="PANTHER" id="PTHR10073">
    <property type="entry name" value="DNA MISMATCH REPAIR PROTEIN MLH, PMS, MUTL"/>
    <property type="match status" value="1"/>
</dbReference>
<evidence type="ECO:0000313" key="8">
    <source>
        <dbReference type="Proteomes" id="UP000179095"/>
    </source>
</evidence>
<dbReference type="EMBL" id="METQ01000063">
    <property type="protein sequence ID" value="OGC08063.1"/>
    <property type="molecule type" value="Genomic_DNA"/>
</dbReference>
<organism evidence="7 8">
    <name type="scientific">candidate division WOR-1 bacterium RIFCSPLOWO2_12_FULL_45_9</name>
    <dbReference type="NCBI Taxonomy" id="1802568"/>
    <lineage>
        <taxon>Bacteria</taxon>
        <taxon>Bacillati</taxon>
        <taxon>Saganbacteria</taxon>
    </lineage>
</organism>
<dbReference type="GO" id="GO:0006298">
    <property type="term" value="P:mismatch repair"/>
    <property type="evidence" value="ECO:0007669"/>
    <property type="project" value="UniProtKB-UniRule"/>
</dbReference>
<evidence type="ECO:0000256" key="3">
    <source>
        <dbReference type="ARBA" id="ARBA00023204"/>
    </source>
</evidence>
<dbReference type="AlphaFoldDB" id="A0A1F4RKP2"/>
<dbReference type="Pfam" id="PF13589">
    <property type="entry name" value="HATPase_c_3"/>
    <property type="match status" value="1"/>
</dbReference>
<proteinExistence type="inferred from homology"/>
<keyword evidence="2 4" id="KW-0227">DNA damage</keyword>
<dbReference type="Pfam" id="PF08676">
    <property type="entry name" value="MutL_C"/>
    <property type="match status" value="1"/>
</dbReference>
<dbReference type="HAMAP" id="MF_00149">
    <property type="entry name" value="DNA_mis_repair"/>
    <property type="match status" value="1"/>
</dbReference>
<dbReference type="InterPro" id="IPR042121">
    <property type="entry name" value="MutL_C_regsub"/>
</dbReference>
<dbReference type="InterPro" id="IPR036890">
    <property type="entry name" value="HATPase_C_sf"/>
</dbReference>
<dbReference type="InterPro" id="IPR038973">
    <property type="entry name" value="MutL/Mlh/Pms-like"/>
</dbReference>
<evidence type="ECO:0000256" key="1">
    <source>
        <dbReference type="ARBA" id="ARBA00006082"/>
    </source>
</evidence>
<comment type="caution">
    <text evidence="7">The sequence shown here is derived from an EMBL/GenBank/DDBJ whole genome shotgun (WGS) entry which is preliminary data.</text>
</comment>
<comment type="function">
    <text evidence="4">This protein is involved in the repair of mismatches in DNA. It is required for dam-dependent methyl-directed DNA mismatch repair. May act as a 'molecular matchmaker', a protein that promotes the formation of a stable complex between two or more DNA-binding proteins in an ATP-dependent manner without itself being part of a final effector complex.</text>
</comment>
<evidence type="ECO:0000259" key="5">
    <source>
        <dbReference type="SMART" id="SM00853"/>
    </source>
</evidence>
<dbReference type="InterPro" id="IPR020568">
    <property type="entry name" value="Ribosomal_Su5_D2-typ_SF"/>
</dbReference>
<keyword evidence="3 4" id="KW-0234">DNA repair</keyword>
<evidence type="ECO:0000256" key="4">
    <source>
        <dbReference type="HAMAP-Rule" id="MF_00149"/>
    </source>
</evidence>
<evidence type="ECO:0000256" key="2">
    <source>
        <dbReference type="ARBA" id="ARBA00022763"/>
    </source>
</evidence>
<dbReference type="GO" id="GO:0030983">
    <property type="term" value="F:mismatched DNA binding"/>
    <property type="evidence" value="ECO:0007669"/>
    <property type="project" value="InterPro"/>
</dbReference>
<dbReference type="Proteomes" id="UP000179095">
    <property type="component" value="Unassembled WGS sequence"/>
</dbReference>
<dbReference type="GO" id="GO:0016887">
    <property type="term" value="F:ATP hydrolysis activity"/>
    <property type="evidence" value="ECO:0007669"/>
    <property type="project" value="InterPro"/>
</dbReference>
<dbReference type="GO" id="GO:0032300">
    <property type="term" value="C:mismatch repair complex"/>
    <property type="evidence" value="ECO:0007669"/>
    <property type="project" value="InterPro"/>
</dbReference>
<dbReference type="Gene3D" id="3.30.565.10">
    <property type="entry name" value="Histidine kinase-like ATPase, C-terminal domain"/>
    <property type="match status" value="1"/>
</dbReference>
<feature type="domain" description="MutL C-terminal dimerisation" evidence="5">
    <location>
        <begin position="379"/>
        <end position="520"/>
    </location>
</feature>
<dbReference type="InterPro" id="IPR042120">
    <property type="entry name" value="MutL_C_dimsub"/>
</dbReference>
<dbReference type="Gene3D" id="3.30.1540.20">
    <property type="entry name" value="MutL, C-terminal domain, dimerisation subdomain"/>
    <property type="match status" value="1"/>
</dbReference>
<dbReference type="SUPFAM" id="SSF55874">
    <property type="entry name" value="ATPase domain of HSP90 chaperone/DNA topoisomerase II/histidine kinase"/>
    <property type="match status" value="1"/>
</dbReference>
<gene>
    <name evidence="4" type="primary">mutL</name>
    <name evidence="7" type="ORF">A3F86_01635</name>
</gene>
<dbReference type="InterPro" id="IPR013507">
    <property type="entry name" value="DNA_mismatch_S5_2-like"/>
</dbReference>